<organism evidence="2 3">
    <name type="scientific">Paenibacillus konkukensis</name>
    <dbReference type="NCBI Taxonomy" id="2020716"/>
    <lineage>
        <taxon>Bacteria</taxon>
        <taxon>Bacillati</taxon>
        <taxon>Bacillota</taxon>
        <taxon>Bacilli</taxon>
        <taxon>Bacillales</taxon>
        <taxon>Paenibacillaceae</taxon>
        <taxon>Paenibacillus</taxon>
    </lineage>
</organism>
<name>A0ABY4RSZ8_9BACL</name>
<reference evidence="2" key="2">
    <citation type="journal article" date="2021" name="J Anim Sci Technol">
        <title>Complete genome sequence of Paenibacillus konkukensis sp. nov. SK3146 as a potential probiotic strain.</title>
        <authorList>
            <person name="Jung H.I."/>
            <person name="Park S."/>
            <person name="Niu K.M."/>
            <person name="Lee S.W."/>
            <person name="Kothari D."/>
            <person name="Yi K.J."/>
            <person name="Kim S.K."/>
        </authorList>
    </citation>
    <scope>NUCLEOTIDE SEQUENCE</scope>
    <source>
        <strain evidence="2">SK3146</strain>
    </source>
</reference>
<dbReference type="InterPro" id="IPR007577">
    <property type="entry name" value="GlycoTrfase_DXD_sugar-bd_CS"/>
</dbReference>
<proteinExistence type="predicted"/>
<evidence type="ECO:0000313" key="2">
    <source>
        <dbReference type="EMBL" id="UQZ85701.1"/>
    </source>
</evidence>
<accession>A0ABY4RSZ8</accession>
<dbReference type="InterPro" id="IPR051706">
    <property type="entry name" value="Glycosyltransferase_domain"/>
</dbReference>
<keyword evidence="1" id="KW-0808">Transferase</keyword>
<protein>
    <submittedName>
        <fullName evidence="2">Glycosyltransferase sugar-binding region containing DXD motif protein</fullName>
    </submittedName>
</protein>
<gene>
    <name evidence="2" type="ORF">SK3146_04990</name>
</gene>
<dbReference type="InterPro" id="IPR029044">
    <property type="entry name" value="Nucleotide-diphossugar_trans"/>
</dbReference>
<keyword evidence="3" id="KW-1185">Reference proteome</keyword>
<dbReference type="PANTHER" id="PTHR32385">
    <property type="entry name" value="MANNOSYL PHOSPHORYLINOSITOL CERAMIDE SYNTHASE"/>
    <property type="match status" value="1"/>
</dbReference>
<evidence type="ECO:0000256" key="1">
    <source>
        <dbReference type="ARBA" id="ARBA00022679"/>
    </source>
</evidence>
<dbReference type="Pfam" id="PF04488">
    <property type="entry name" value="Gly_transf_sug"/>
    <property type="match status" value="1"/>
</dbReference>
<evidence type="ECO:0000313" key="3">
    <source>
        <dbReference type="Proteomes" id="UP001057134"/>
    </source>
</evidence>
<reference evidence="2" key="1">
    <citation type="submission" date="2018-02" db="EMBL/GenBank/DDBJ databases">
        <authorList>
            <person name="Kim S.-K."/>
            <person name="Jung H.-I."/>
            <person name="Lee S.-W."/>
        </authorList>
    </citation>
    <scope>NUCLEOTIDE SEQUENCE</scope>
    <source>
        <strain evidence="2">SK3146</strain>
    </source>
</reference>
<dbReference type="PANTHER" id="PTHR32385:SF15">
    <property type="entry name" value="INOSITOL PHOSPHOCERAMIDE MANNOSYLTRANSFERASE 1"/>
    <property type="match status" value="1"/>
</dbReference>
<dbReference type="Proteomes" id="UP001057134">
    <property type="component" value="Chromosome"/>
</dbReference>
<sequence>MKKARKGAEELNSGKAEIPRVIHYCWFGKGKKNQIIVNCMKSWAKHLKPYEIVEWNEDNFDISSNLYVKQAYEAGKYAFVSDYVRLYALYHHGGIYMDTDVEVLKSLDRFRHHEAFSGFEDERHVPTGIMGAVQGHPWIKELLDHYKDIRFLQPDGSLDLTTNTRVITDHCLNNGLVLNNQYQVLRNGVALYPRTYFCPYDYINGANYITDDSYTIHHFAKSWLPAHVRWRSRVKKSVSKLMGPAMISKLRSIVNRM</sequence>
<dbReference type="SUPFAM" id="SSF53448">
    <property type="entry name" value="Nucleotide-diphospho-sugar transferases"/>
    <property type="match status" value="1"/>
</dbReference>
<dbReference type="Gene3D" id="3.90.550.20">
    <property type="match status" value="1"/>
</dbReference>
<dbReference type="EMBL" id="CP027059">
    <property type="protein sequence ID" value="UQZ85701.1"/>
    <property type="molecule type" value="Genomic_DNA"/>
</dbReference>